<evidence type="ECO:0000259" key="10">
    <source>
        <dbReference type="Pfam" id="PF24456"/>
    </source>
</evidence>
<dbReference type="Pfam" id="PF24456">
    <property type="entry name" value="RHD_RETREG1-3"/>
    <property type="match status" value="1"/>
</dbReference>
<dbReference type="InterPro" id="IPR015955">
    <property type="entry name" value="Lactate_DH/Glyco_Ohase_4_C"/>
</dbReference>
<protein>
    <recommendedName>
        <fullName evidence="13">Malate dehydrogenase</fullName>
    </recommendedName>
</protein>
<feature type="region of interest" description="Disordered" evidence="7">
    <location>
        <begin position="854"/>
        <end position="928"/>
    </location>
</feature>
<dbReference type="SUPFAM" id="SSF51735">
    <property type="entry name" value="NAD(P)-binding Rossmann-fold domains"/>
    <property type="match status" value="1"/>
</dbReference>
<dbReference type="InterPro" id="IPR057282">
    <property type="entry name" value="RETREG1-3-like_RHD"/>
</dbReference>
<comment type="subcellular location">
    <subcellularLocation>
        <location evidence="1">Membrane</location>
        <topology evidence="1">Multi-pass membrane protein</topology>
    </subcellularLocation>
</comment>
<dbReference type="Gene3D" id="3.90.110.10">
    <property type="entry name" value="Lactate dehydrogenase/glycoside hydrolase, family 4, C-terminal"/>
    <property type="match status" value="1"/>
</dbReference>
<accession>A0A9Q1D1B7</accession>
<dbReference type="InterPro" id="IPR022383">
    <property type="entry name" value="Lactate/malate_DH_C"/>
</dbReference>
<feature type="transmembrane region" description="Helical" evidence="8">
    <location>
        <begin position="612"/>
        <end position="631"/>
    </location>
</feature>
<dbReference type="OrthoDB" id="1510206at2759"/>
<dbReference type="GO" id="GO:0016616">
    <property type="term" value="F:oxidoreductase activity, acting on the CH-OH group of donors, NAD or NADP as acceptor"/>
    <property type="evidence" value="ECO:0007669"/>
    <property type="project" value="InterPro"/>
</dbReference>
<feature type="compositionally biased region" description="Acidic residues" evidence="7">
    <location>
        <begin position="877"/>
        <end position="903"/>
    </location>
</feature>
<feature type="compositionally biased region" description="Acidic residues" evidence="7">
    <location>
        <begin position="669"/>
        <end position="684"/>
    </location>
</feature>
<reference evidence="11" key="1">
    <citation type="journal article" date="2023" name="Science">
        <title>Genome structures resolve the early diversification of teleost fishes.</title>
        <authorList>
            <person name="Parey E."/>
            <person name="Louis A."/>
            <person name="Montfort J."/>
            <person name="Bouchez O."/>
            <person name="Roques C."/>
            <person name="Iampietro C."/>
            <person name="Lluch J."/>
            <person name="Castinel A."/>
            <person name="Donnadieu C."/>
            <person name="Desvignes T."/>
            <person name="Floi Bucao C."/>
            <person name="Jouanno E."/>
            <person name="Wen M."/>
            <person name="Mejri S."/>
            <person name="Dirks R."/>
            <person name="Jansen H."/>
            <person name="Henkel C."/>
            <person name="Chen W.J."/>
            <person name="Zahm M."/>
            <person name="Cabau C."/>
            <person name="Klopp C."/>
            <person name="Thompson A.W."/>
            <person name="Robinson-Rechavi M."/>
            <person name="Braasch I."/>
            <person name="Lecointre G."/>
            <person name="Bobe J."/>
            <person name="Postlethwait J.H."/>
            <person name="Berthelot C."/>
            <person name="Roest Crollius H."/>
            <person name="Guiguen Y."/>
        </authorList>
    </citation>
    <scope>NUCLEOTIDE SEQUENCE</scope>
    <source>
        <strain evidence="11">Concon-B</strain>
    </source>
</reference>
<feature type="transmembrane region" description="Helical" evidence="8">
    <location>
        <begin position="509"/>
        <end position="526"/>
    </location>
</feature>
<feature type="transmembrane region" description="Helical" evidence="8">
    <location>
        <begin position="589"/>
        <end position="606"/>
    </location>
</feature>
<evidence type="ECO:0000256" key="1">
    <source>
        <dbReference type="ARBA" id="ARBA00004141"/>
    </source>
</evidence>
<feature type="region of interest" description="Disordered" evidence="7">
    <location>
        <begin position="727"/>
        <end position="792"/>
    </location>
</feature>
<feature type="region of interest" description="Disordered" evidence="7">
    <location>
        <begin position="655"/>
        <end position="684"/>
    </location>
</feature>
<evidence type="ECO:0000256" key="4">
    <source>
        <dbReference type="ARBA" id="ARBA00022989"/>
    </source>
</evidence>
<dbReference type="InterPro" id="IPR052114">
    <property type="entry name" value="ER_autophagy_membrane_reg"/>
</dbReference>
<evidence type="ECO:0000256" key="5">
    <source>
        <dbReference type="ARBA" id="ARBA00023002"/>
    </source>
</evidence>
<proteinExistence type="inferred from homology"/>
<feature type="compositionally biased region" description="Polar residues" evidence="7">
    <location>
        <begin position="727"/>
        <end position="747"/>
    </location>
</feature>
<gene>
    <name evidence="11" type="ORF">COCON_G00195940</name>
</gene>
<keyword evidence="5" id="KW-0560">Oxidoreductase</keyword>
<evidence type="ECO:0000256" key="2">
    <source>
        <dbReference type="ARBA" id="ARBA00009613"/>
    </source>
</evidence>
<dbReference type="Proteomes" id="UP001152803">
    <property type="component" value="Unassembled WGS sequence"/>
</dbReference>
<evidence type="ECO:0000256" key="6">
    <source>
        <dbReference type="ARBA" id="ARBA00023136"/>
    </source>
</evidence>
<dbReference type="GO" id="GO:0016020">
    <property type="term" value="C:membrane"/>
    <property type="evidence" value="ECO:0007669"/>
    <property type="project" value="UniProtKB-SubCell"/>
</dbReference>
<name>A0A9Q1D1B7_CONCO</name>
<comment type="similarity">
    <text evidence="2">Belongs to the LDH/MDH superfamily. MDH type 2 family.</text>
</comment>
<keyword evidence="4 8" id="KW-1133">Transmembrane helix</keyword>
<keyword evidence="3 8" id="KW-0812">Transmembrane</keyword>
<keyword evidence="6 8" id="KW-0472">Membrane</keyword>
<feature type="domain" description="RETREG1-3/ARL6IP-like N-terminal reticulon-homology" evidence="10">
    <location>
        <begin position="468"/>
        <end position="650"/>
    </location>
</feature>
<dbReference type="InterPro" id="IPR036291">
    <property type="entry name" value="NAD(P)-bd_dom_sf"/>
</dbReference>
<comment type="caution">
    <text evidence="11">The sequence shown here is derived from an EMBL/GenBank/DDBJ whole genome shotgun (WGS) entry which is preliminary data.</text>
</comment>
<evidence type="ECO:0000259" key="9">
    <source>
        <dbReference type="Pfam" id="PF02866"/>
    </source>
</evidence>
<sequence length="928" mass="102572">MHKIRLHPKDWQHWLEDTCGKNGWKHQASPIVWRELIDRGGSGLLLGGFSDFLEHVQGYYGISSDMSSALMLEIASENQQTEELCMEEEEHHRSLIQPKHIWISSSLNPTCYHLIPLLCDLEVLCDSAALWLHLLDVDGSAEALQGLGMEAEDLACSRIHQVSVHTCLDRAFLHAHVVVLLDEPGEEDEEEETLRRKTVEQFQRYGQLLETGASKDVRVIVAGNSFVNMKVSVLLENAPSLDSSRFVGIATQLENEARAQVAQKLQVKSADVRDVVVWGNVSGSFHIDLQRAKVLRCESAIWGPPGFSLPVSEMIYDQNWLESVLLNLVGSQRTAVTSKTQRSAALSAANGIVAVLKAWDSDSTSGEVYSLCVLSAGQYGVPAGLVFSMPVIFHRGSWAVLPDLSISEELQSSLEAAANQLRAEKNIASGVLSGQKALLPPEEDERAGGDGDPELIRLRDDLQEWLSQYEPVILWVQRLLVWERPLYSIFVAFMLNTTFWLVSSTTMRPLFLLSVSLLGLFLLERWKHKLPHISVSRPEVSLAERESGAIHPRLLSIAELSHHLAESYHACCLHLQETLQYKRQNHGKFCGFMCAGSLVLAVVGHYVPGVMISYIILLSVLLWPLVVYNELIQKMYTGLEPILMKLDYSMKGDTQHHKHDKRKVKETEGGDEPMAETESESEEELSCFAPTVDVKTTALAMAITDSELSDEEASILESGGFSVSRATTPQLIDVSEGSTDVDQQSRTSDPEEGFPRDLQECPLTKRHPQPRPARPLGSSDTGEERPLPCLHLPPLHFVNTHFNGNRRGSTGAEQGAAEGQSLSLEALSQEIVSSAISTVVQNTLSALTRLAGPPEAEAQDTMPAETDPVDQTTSAAVEEEDEEEEEEFVLLDQSELEQTEEELGLVSAGQERDEATPTDPPSGQLQES</sequence>
<dbReference type="PANTHER" id="PTHR20952:SF4">
    <property type="entry name" value="RETICULOPHAGY REGULATOR 2"/>
    <property type="match status" value="1"/>
</dbReference>
<evidence type="ECO:0000256" key="7">
    <source>
        <dbReference type="SAM" id="MobiDB-lite"/>
    </source>
</evidence>
<evidence type="ECO:0000313" key="11">
    <source>
        <dbReference type="EMBL" id="KAJ8255730.1"/>
    </source>
</evidence>
<dbReference type="FunFam" id="3.40.50.720:FF:000144">
    <property type="entry name" value="Malate dehydrogenase [NADP]"/>
    <property type="match status" value="1"/>
</dbReference>
<evidence type="ECO:0000256" key="3">
    <source>
        <dbReference type="ARBA" id="ARBA00022692"/>
    </source>
</evidence>
<dbReference type="SUPFAM" id="SSF56327">
    <property type="entry name" value="LDH C-terminal domain-like"/>
    <property type="match status" value="1"/>
</dbReference>
<dbReference type="GO" id="GO:0005783">
    <property type="term" value="C:endoplasmic reticulum"/>
    <property type="evidence" value="ECO:0007669"/>
    <property type="project" value="UniProtKB-ARBA"/>
</dbReference>
<dbReference type="PANTHER" id="PTHR20952">
    <property type="entry name" value="ADP-RIBOSYLATION-LIKE FACTOR 6-INTERACTING PROTEIN"/>
    <property type="match status" value="1"/>
</dbReference>
<dbReference type="AlphaFoldDB" id="A0A9Q1D1B7"/>
<evidence type="ECO:0000256" key="8">
    <source>
        <dbReference type="SAM" id="Phobius"/>
    </source>
</evidence>
<dbReference type="Pfam" id="PF02866">
    <property type="entry name" value="Ldh_1_C"/>
    <property type="match status" value="1"/>
</dbReference>
<dbReference type="EMBL" id="JAFJMO010000015">
    <property type="protein sequence ID" value="KAJ8255730.1"/>
    <property type="molecule type" value="Genomic_DNA"/>
</dbReference>
<evidence type="ECO:0000313" key="12">
    <source>
        <dbReference type="Proteomes" id="UP001152803"/>
    </source>
</evidence>
<keyword evidence="12" id="KW-1185">Reference proteome</keyword>
<evidence type="ECO:0008006" key="13">
    <source>
        <dbReference type="Google" id="ProtNLM"/>
    </source>
</evidence>
<feature type="domain" description="Lactate/malate dehydrogenase C-terminal" evidence="9">
    <location>
        <begin position="256"/>
        <end position="426"/>
    </location>
</feature>
<organism evidence="11 12">
    <name type="scientific">Conger conger</name>
    <name type="common">Conger eel</name>
    <name type="synonym">Muraena conger</name>
    <dbReference type="NCBI Taxonomy" id="82655"/>
    <lineage>
        <taxon>Eukaryota</taxon>
        <taxon>Metazoa</taxon>
        <taxon>Chordata</taxon>
        <taxon>Craniata</taxon>
        <taxon>Vertebrata</taxon>
        <taxon>Euteleostomi</taxon>
        <taxon>Actinopterygii</taxon>
        <taxon>Neopterygii</taxon>
        <taxon>Teleostei</taxon>
        <taxon>Anguilliformes</taxon>
        <taxon>Congridae</taxon>
        <taxon>Conger</taxon>
    </lineage>
</organism>
<dbReference type="Gene3D" id="3.40.50.720">
    <property type="entry name" value="NAD(P)-binding Rossmann-like Domain"/>
    <property type="match status" value="1"/>
</dbReference>